<dbReference type="SMART" id="SM00530">
    <property type="entry name" value="HTH_XRE"/>
    <property type="match status" value="1"/>
</dbReference>
<feature type="domain" description="HTH cro/C1-type" evidence="1">
    <location>
        <begin position="14"/>
        <end position="67"/>
    </location>
</feature>
<sequence>MSDGGKMDGLPRNLRYLCDSKGSVSHVCRATGVNRQQFNKYLAGQHRPSAANLRRIAQYFGVAPPTLEMPHEQFVSLMDGNSHRVLDELRSAPKAMDFLDHAVRGDGAQGGELPGRYDRYHFSSIYPGRILRAAFCIYRHGSLLMHYYVERFPAYDTPGKADYVFKYHGMTMPLAGRIFAIDYESAQRNELTMSIFASQDRSSRRYLFGVTNGIAATMLRQPFSTRVVLQYRGEGLLQRGDLKRSTVLDRNDPQIPFEVREFLTSQEDMIIL</sequence>
<protein>
    <recommendedName>
        <fullName evidence="1">HTH cro/C1-type domain-containing protein</fullName>
    </recommendedName>
</protein>
<dbReference type="PROSITE" id="PS50943">
    <property type="entry name" value="HTH_CROC1"/>
    <property type="match status" value="1"/>
</dbReference>
<dbReference type="SUPFAM" id="SSF47413">
    <property type="entry name" value="lambda repressor-like DNA-binding domains"/>
    <property type="match status" value="1"/>
</dbReference>
<evidence type="ECO:0000313" key="3">
    <source>
        <dbReference type="Proteomes" id="UP000219331"/>
    </source>
</evidence>
<organism evidence="2 3">
    <name type="scientific">Stappia indica</name>
    <dbReference type="NCBI Taxonomy" id="538381"/>
    <lineage>
        <taxon>Bacteria</taxon>
        <taxon>Pseudomonadati</taxon>
        <taxon>Pseudomonadota</taxon>
        <taxon>Alphaproteobacteria</taxon>
        <taxon>Hyphomicrobiales</taxon>
        <taxon>Stappiaceae</taxon>
        <taxon>Stappia</taxon>
    </lineage>
</organism>
<proteinExistence type="predicted"/>
<keyword evidence="3" id="KW-1185">Reference proteome</keyword>
<dbReference type="CDD" id="cd00093">
    <property type="entry name" value="HTH_XRE"/>
    <property type="match status" value="1"/>
</dbReference>
<accession>A0A285TF15</accession>
<reference evidence="2 3" key="1">
    <citation type="submission" date="2017-08" db="EMBL/GenBank/DDBJ databases">
        <authorList>
            <person name="de Groot N.N."/>
        </authorList>
    </citation>
    <scope>NUCLEOTIDE SEQUENCE [LARGE SCALE GENOMIC DNA]</scope>
    <source>
        <strain evidence="2 3">USBA 352</strain>
    </source>
</reference>
<dbReference type="EMBL" id="OBML01000010">
    <property type="protein sequence ID" value="SOC20318.1"/>
    <property type="molecule type" value="Genomic_DNA"/>
</dbReference>
<dbReference type="STRING" id="538381.GCA_001696535_03858"/>
<dbReference type="AlphaFoldDB" id="A0A285TF15"/>
<dbReference type="Gene3D" id="1.10.260.40">
    <property type="entry name" value="lambda repressor-like DNA-binding domains"/>
    <property type="match status" value="1"/>
</dbReference>
<evidence type="ECO:0000313" key="2">
    <source>
        <dbReference type="EMBL" id="SOC20318.1"/>
    </source>
</evidence>
<name>A0A285TF15_9HYPH</name>
<dbReference type="GO" id="GO:0003677">
    <property type="term" value="F:DNA binding"/>
    <property type="evidence" value="ECO:0007669"/>
    <property type="project" value="InterPro"/>
</dbReference>
<gene>
    <name evidence="2" type="ORF">SAMN05421512_110196</name>
</gene>
<dbReference type="Proteomes" id="UP000219331">
    <property type="component" value="Unassembled WGS sequence"/>
</dbReference>
<dbReference type="InterPro" id="IPR010982">
    <property type="entry name" value="Lambda_DNA-bd_dom_sf"/>
</dbReference>
<evidence type="ECO:0000259" key="1">
    <source>
        <dbReference type="PROSITE" id="PS50943"/>
    </source>
</evidence>
<dbReference type="InterPro" id="IPR001387">
    <property type="entry name" value="Cro/C1-type_HTH"/>
</dbReference>